<dbReference type="GO" id="GO:0000049">
    <property type="term" value="F:tRNA binding"/>
    <property type="evidence" value="ECO:0007669"/>
    <property type="project" value="TreeGrafter"/>
</dbReference>
<proteinExistence type="inferred from homology"/>
<dbReference type="SUPFAM" id="SSF55821">
    <property type="entry name" value="YrdC/RibB"/>
    <property type="match status" value="1"/>
</dbReference>
<protein>
    <recommendedName>
        <fullName evidence="6">Threonylcarbamoyl-AMP synthase</fullName>
        <ecNumber evidence="5">2.7.7.87</ecNumber>
    </recommendedName>
</protein>
<dbReference type="PROSITE" id="PS51163">
    <property type="entry name" value="YRDC"/>
    <property type="match status" value="1"/>
</dbReference>
<dbReference type="NCBIfam" id="TIGR00057">
    <property type="entry name" value="L-threonylcarbamoyladenylate synthase"/>
    <property type="match status" value="1"/>
</dbReference>
<evidence type="ECO:0000313" key="17">
    <source>
        <dbReference type="EMBL" id="CAL1404298.1"/>
    </source>
</evidence>
<dbReference type="GO" id="GO:0005739">
    <property type="term" value="C:mitochondrion"/>
    <property type="evidence" value="ECO:0007669"/>
    <property type="project" value="UniProtKB-SubCell"/>
</dbReference>
<dbReference type="GO" id="GO:0003725">
    <property type="term" value="F:double-stranded RNA binding"/>
    <property type="evidence" value="ECO:0007669"/>
    <property type="project" value="InterPro"/>
</dbReference>
<evidence type="ECO:0000259" key="16">
    <source>
        <dbReference type="PROSITE" id="PS51163"/>
    </source>
</evidence>
<keyword evidence="9" id="KW-0808">Transferase</keyword>
<evidence type="ECO:0000256" key="5">
    <source>
        <dbReference type="ARBA" id="ARBA00012584"/>
    </source>
</evidence>
<dbReference type="PANTHER" id="PTHR17490:SF10">
    <property type="entry name" value="THREONYLCARBAMOYL-AMP SYNTHASE"/>
    <property type="match status" value="1"/>
</dbReference>
<keyword evidence="12" id="KW-0472">Membrane</keyword>
<accession>A0AAV2G100</accession>
<dbReference type="InterPro" id="IPR017945">
    <property type="entry name" value="DHBP_synth_RibB-like_a/b_dom"/>
</dbReference>
<keyword evidence="8" id="KW-0963">Cytoplasm</keyword>
<evidence type="ECO:0000256" key="11">
    <source>
        <dbReference type="ARBA" id="ARBA00023128"/>
    </source>
</evidence>
<evidence type="ECO:0000256" key="12">
    <source>
        <dbReference type="ARBA" id="ARBA00023136"/>
    </source>
</evidence>
<evidence type="ECO:0000256" key="14">
    <source>
        <dbReference type="ARBA" id="ARBA00058524"/>
    </source>
</evidence>
<evidence type="ECO:0000256" key="3">
    <source>
        <dbReference type="ARBA" id="ARBA00004496"/>
    </source>
</evidence>
<evidence type="ECO:0000256" key="15">
    <source>
        <dbReference type="ARBA" id="ARBA00063146"/>
    </source>
</evidence>
<evidence type="ECO:0000256" key="9">
    <source>
        <dbReference type="ARBA" id="ARBA00022679"/>
    </source>
</evidence>
<dbReference type="InterPro" id="IPR050156">
    <property type="entry name" value="TC-AMP_synthase_SUA5"/>
</dbReference>
<evidence type="ECO:0000256" key="1">
    <source>
        <dbReference type="ARBA" id="ARBA00004173"/>
    </source>
</evidence>
<dbReference type="EC" id="2.7.7.87" evidence="5"/>
<evidence type="ECO:0000256" key="4">
    <source>
        <dbReference type="ARBA" id="ARBA00007663"/>
    </source>
</evidence>
<dbReference type="EMBL" id="OZ034820">
    <property type="protein sequence ID" value="CAL1404298.1"/>
    <property type="molecule type" value="Genomic_DNA"/>
</dbReference>
<dbReference type="FunFam" id="3.90.870.10:FF:000007">
    <property type="entry name" value="YrdC N6-threonylcarbamoyltransferase domain containing"/>
    <property type="match status" value="1"/>
</dbReference>
<evidence type="ECO:0000313" key="18">
    <source>
        <dbReference type="Proteomes" id="UP001497516"/>
    </source>
</evidence>
<evidence type="ECO:0000256" key="6">
    <source>
        <dbReference type="ARBA" id="ARBA00015492"/>
    </source>
</evidence>
<keyword evidence="18" id="KW-1185">Reference proteome</keyword>
<dbReference type="Proteomes" id="UP001497516">
    <property type="component" value="Chromosome 7"/>
</dbReference>
<evidence type="ECO:0000256" key="7">
    <source>
        <dbReference type="ARBA" id="ARBA00022475"/>
    </source>
</evidence>
<evidence type="ECO:0000256" key="13">
    <source>
        <dbReference type="ARBA" id="ARBA00048366"/>
    </source>
</evidence>
<comment type="subunit">
    <text evidence="15">Interacts with RSC1A1.</text>
</comment>
<comment type="subcellular location">
    <subcellularLocation>
        <location evidence="2">Cell membrane</location>
        <topology evidence="2">Peripheral membrane protein</topology>
    </subcellularLocation>
    <subcellularLocation>
        <location evidence="3">Cytoplasm</location>
    </subcellularLocation>
    <subcellularLocation>
        <location evidence="1">Mitochondrion</location>
    </subcellularLocation>
</comment>
<dbReference type="Pfam" id="PF01300">
    <property type="entry name" value="Sua5_yciO_yrdC"/>
    <property type="match status" value="1"/>
</dbReference>
<comment type="function">
    <text evidence="14">Cytoplasmic and mitochondrial threonylcarbamoyl-AMP synthase required for the formation of a threonylcarbamoyl group on adenosine at position 37 (t(6)A37) in tRNAs that read codons beginning with adenine. Catalyzes the conversion of L-threonine, HCO(3)(-)/CO(2) and ATP to give threonylcarbamoyl-AMP (TC-AMP) as the acyladenylate intermediate, with the release of diphosphate. Participates in t(6)A37 formation in cytoplasmic and mitochondrial tRNAs. May regulate the activity of some transporters.</text>
</comment>
<dbReference type="GO" id="GO:0005886">
    <property type="term" value="C:plasma membrane"/>
    <property type="evidence" value="ECO:0007669"/>
    <property type="project" value="UniProtKB-SubCell"/>
</dbReference>
<gene>
    <name evidence="17" type="ORF">LTRI10_LOCUS44167</name>
</gene>
<dbReference type="AlphaFoldDB" id="A0AAV2G100"/>
<comment type="similarity">
    <text evidence="4">Belongs to the SUA5 family.</text>
</comment>
<sequence>MKSWANVAQAFAVVTQRGIRRVLCTDYRADRQHSSNHGGLLLNYRLGLQLVRRTNRGRRRRSREKSMIVPARIAGRLPLVVSSSRSSIRAGLPRIGILRNPNQRRRLVSGSAKMMALSSLESCNAEVIEVENSLGAVRPAVEDYAEEAVQALRDGKVIALPTDTLYGFACDACSSEAVNRIYDIKGRKHTSPLAICVGDVSDIERFAVTDHLPSGLLDSLLPGPVTVILSRGALSVLEKSLNPGLDSIGVRVPDSNFIRAISRGLGRAIALTSANLSGQPSSVCINDFQNLWQECAFVYDGGVLPSGRTGSTIVDLTRAGKYRILRPGSAKEETVAIIEKHSLVEDEAVSQ</sequence>
<evidence type="ECO:0000256" key="8">
    <source>
        <dbReference type="ARBA" id="ARBA00022490"/>
    </source>
</evidence>
<keyword evidence="7" id="KW-1003">Cell membrane</keyword>
<feature type="domain" description="YrdC-like" evidence="16">
    <location>
        <begin position="142"/>
        <end position="330"/>
    </location>
</feature>
<name>A0AAV2G100_9ROSI</name>
<keyword evidence="11" id="KW-0496">Mitochondrion</keyword>
<dbReference type="PANTHER" id="PTHR17490">
    <property type="entry name" value="SUA5"/>
    <property type="match status" value="1"/>
</dbReference>
<dbReference type="InterPro" id="IPR006070">
    <property type="entry name" value="Sua5-like_dom"/>
</dbReference>
<organism evidence="17 18">
    <name type="scientific">Linum trigynum</name>
    <dbReference type="NCBI Taxonomy" id="586398"/>
    <lineage>
        <taxon>Eukaryota</taxon>
        <taxon>Viridiplantae</taxon>
        <taxon>Streptophyta</taxon>
        <taxon>Embryophyta</taxon>
        <taxon>Tracheophyta</taxon>
        <taxon>Spermatophyta</taxon>
        <taxon>Magnoliopsida</taxon>
        <taxon>eudicotyledons</taxon>
        <taxon>Gunneridae</taxon>
        <taxon>Pentapetalae</taxon>
        <taxon>rosids</taxon>
        <taxon>fabids</taxon>
        <taxon>Malpighiales</taxon>
        <taxon>Linaceae</taxon>
        <taxon>Linum</taxon>
    </lineage>
</organism>
<reference evidence="17 18" key="1">
    <citation type="submission" date="2024-04" db="EMBL/GenBank/DDBJ databases">
        <authorList>
            <person name="Fracassetti M."/>
        </authorList>
    </citation>
    <scope>NUCLEOTIDE SEQUENCE [LARGE SCALE GENOMIC DNA]</scope>
</reference>
<keyword evidence="10" id="KW-0809">Transit peptide</keyword>
<evidence type="ECO:0000256" key="10">
    <source>
        <dbReference type="ARBA" id="ARBA00022946"/>
    </source>
</evidence>
<comment type="catalytic activity">
    <reaction evidence="13">
        <text>L-threonine + hydrogencarbonate + ATP = L-threonylcarbamoyladenylate + diphosphate + H2O</text>
        <dbReference type="Rhea" id="RHEA:36407"/>
        <dbReference type="ChEBI" id="CHEBI:15377"/>
        <dbReference type="ChEBI" id="CHEBI:17544"/>
        <dbReference type="ChEBI" id="CHEBI:30616"/>
        <dbReference type="ChEBI" id="CHEBI:33019"/>
        <dbReference type="ChEBI" id="CHEBI:57926"/>
        <dbReference type="ChEBI" id="CHEBI:73682"/>
        <dbReference type="EC" id="2.7.7.87"/>
    </reaction>
</comment>
<dbReference type="GO" id="GO:0006450">
    <property type="term" value="P:regulation of translational fidelity"/>
    <property type="evidence" value="ECO:0007669"/>
    <property type="project" value="TreeGrafter"/>
</dbReference>
<dbReference type="GO" id="GO:0061710">
    <property type="term" value="F:L-threonylcarbamoyladenylate synthase"/>
    <property type="evidence" value="ECO:0007669"/>
    <property type="project" value="UniProtKB-EC"/>
</dbReference>
<dbReference type="Gene3D" id="3.90.870.10">
    <property type="entry name" value="DHBP synthase"/>
    <property type="match status" value="1"/>
</dbReference>
<evidence type="ECO:0000256" key="2">
    <source>
        <dbReference type="ARBA" id="ARBA00004202"/>
    </source>
</evidence>